<dbReference type="AlphaFoldDB" id="A0A233VG52"/>
<dbReference type="Gene3D" id="1.20.1560.10">
    <property type="entry name" value="ABC transporter type 1, transmembrane domain"/>
    <property type="match status" value="1"/>
</dbReference>
<dbReference type="InterPro" id="IPR039421">
    <property type="entry name" value="Type_1_exporter"/>
</dbReference>
<feature type="transmembrane region" description="Helical" evidence="5">
    <location>
        <begin position="137"/>
        <end position="164"/>
    </location>
</feature>
<dbReference type="PANTHER" id="PTHR24221">
    <property type="entry name" value="ATP-BINDING CASSETTE SUB-FAMILY B"/>
    <property type="match status" value="1"/>
</dbReference>
<dbReference type="Gene3D" id="3.40.50.300">
    <property type="entry name" value="P-loop containing nucleotide triphosphate hydrolases"/>
    <property type="match status" value="1"/>
</dbReference>
<dbReference type="SUPFAM" id="SSF52540">
    <property type="entry name" value="P-loop containing nucleoside triphosphate hydrolases"/>
    <property type="match status" value="1"/>
</dbReference>
<dbReference type="Proteomes" id="UP000215546">
    <property type="component" value="Unassembled WGS sequence"/>
</dbReference>
<dbReference type="GO" id="GO:0034040">
    <property type="term" value="F:ATPase-coupled lipid transmembrane transporter activity"/>
    <property type="evidence" value="ECO:0007669"/>
    <property type="project" value="TreeGrafter"/>
</dbReference>
<dbReference type="PANTHER" id="PTHR24221:SF654">
    <property type="entry name" value="ATP-BINDING CASSETTE SUB-FAMILY B MEMBER 6"/>
    <property type="match status" value="1"/>
</dbReference>
<dbReference type="InterPro" id="IPR027417">
    <property type="entry name" value="P-loop_NTPase"/>
</dbReference>
<feature type="transmembrane region" description="Helical" evidence="5">
    <location>
        <begin position="238"/>
        <end position="262"/>
    </location>
</feature>
<comment type="subcellular location">
    <subcellularLocation>
        <location evidence="1">Cell membrane</location>
        <topology evidence="1">Multi-pass membrane protein</topology>
    </subcellularLocation>
</comment>
<dbReference type="InterPro" id="IPR036640">
    <property type="entry name" value="ABC1_TM_sf"/>
</dbReference>
<dbReference type="EMBL" id="NDYE01000017">
    <property type="protein sequence ID" value="OXZ31371.1"/>
    <property type="molecule type" value="Genomic_DNA"/>
</dbReference>
<dbReference type="SUPFAM" id="SSF90123">
    <property type="entry name" value="ABC transporter transmembrane region"/>
    <property type="match status" value="1"/>
</dbReference>
<keyword evidence="3 5" id="KW-1133">Transmembrane helix</keyword>
<accession>A0A233VG52</accession>
<keyword evidence="4 5" id="KW-0472">Membrane</keyword>
<evidence type="ECO:0000256" key="3">
    <source>
        <dbReference type="ARBA" id="ARBA00022989"/>
    </source>
</evidence>
<dbReference type="PROSITE" id="PS50929">
    <property type="entry name" value="ABC_TM1F"/>
    <property type="match status" value="1"/>
</dbReference>
<sequence>MMKMFNYITQNKKLFYLTLLTAPIAVGFDIGLAWLLRIITDAGTNGEEELLPRLILISVLYIIFASISDLLYRKSTVELTNNCIYNVRNDLFNSITDESLIKISKQNSGYYISMFLNDLEDLKMDYFKNMVSSYHEILNFVISLVLLVKIDIIMAITIIIFSVVQLAVPFIFEKLIEKRQEELMNIRNEYTSNLQEFVNNFNLIKFFKREIIFQKINQDKSIEYRNASNTKETLSKTIYVLSFASSLAMYLACMLVGIWLVFKDRITIGQVIESSQLMAYVTGPLLNFTDIMTSFKSAKPVKSKIMNFISENKSVEIEDEFEFNNLKLNNISFKYPTSDKYVLKNLDFTFEKGKKYIIIGESGTGDSDIMMTDTINPLKSKFKGFHKTFKQDDLGLSLSSFLLN</sequence>
<gene>
    <name evidence="7" type="ORF">B9N55_08515</name>
</gene>
<keyword evidence="2 5" id="KW-0812">Transmembrane</keyword>
<dbReference type="GO" id="GO:0140359">
    <property type="term" value="F:ABC-type transporter activity"/>
    <property type="evidence" value="ECO:0007669"/>
    <property type="project" value="InterPro"/>
</dbReference>
<protein>
    <recommendedName>
        <fullName evidence="6">ABC transmembrane type-1 domain-containing protein</fullName>
    </recommendedName>
</protein>
<evidence type="ECO:0000256" key="5">
    <source>
        <dbReference type="SAM" id="Phobius"/>
    </source>
</evidence>
<proteinExistence type="predicted"/>
<evidence type="ECO:0000256" key="2">
    <source>
        <dbReference type="ARBA" id="ARBA00022692"/>
    </source>
</evidence>
<dbReference type="InterPro" id="IPR011527">
    <property type="entry name" value="ABC1_TM_dom"/>
</dbReference>
<dbReference type="GO" id="GO:0005524">
    <property type="term" value="F:ATP binding"/>
    <property type="evidence" value="ECO:0007669"/>
    <property type="project" value="InterPro"/>
</dbReference>
<evidence type="ECO:0000256" key="1">
    <source>
        <dbReference type="ARBA" id="ARBA00004651"/>
    </source>
</evidence>
<name>A0A233VG52_FINMA</name>
<dbReference type="GO" id="GO:0005886">
    <property type="term" value="C:plasma membrane"/>
    <property type="evidence" value="ECO:0007669"/>
    <property type="project" value="UniProtKB-SubCell"/>
</dbReference>
<reference evidence="8" key="1">
    <citation type="submission" date="2017-04" db="EMBL/GenBank/DDBJ databases">
        <title>Finegoldia magna isolated from orthopedic joint implant-associated infections.</title>
        <authorList>
            <person name="Bjorklund S."/>
            <person name="Bruggemann H."/>
            <person name="Jensen A."/>
            <person name="Hellmark B."/>
            <person name="Soderquist B."/>
        </authorList>
    </citation>
    <scope>NUCLEOTIDE SEQUENCE [LARGE SCALE GENOMIC DNA]</scope>
    <source>
        <strain evidence="8">12T273</strain>
    </source>
</reference>
<feature type="transmembrane region" description="Helical" evidence="5">
    <location>
        <begin position="51"/>
        <end position="72"/>
    </location>
</feature>
<evidence type="ECO:0000313" key="7">
    <source>
        <dbReference type="EMBL" id="OXZ31371.1"/>
    </source>
</evidence>
<dbReference type="Pfam" id="PF00664">
    <property type="entry name" value="ABC_membrane"/>
    <property type="match status" value="1"/>
</dbReference>
<organism evidence="7 8">
    <name type="scientific">Finegoldia magna</name>
    <name type="common">Peptostreptococcus magnus</name>
    <dbReference type="NCBI Taxonomy" id="1260"/>
    <lineage>
        <taxon>Bacteria</taxon>
        <taxon>Bacillati</taxon>
        <taxon>Bacillota</taxon>
        <taxon>Tissierellia</taxon>
        <taxon>Tissierellales</taxon>
        <taxon>Peptoniphilaceae</taxon>
        <taxon>Finegoldia</taxon>
    </lineage>
</organism>
<evidence type="ECO:0000256" key="4">
    <source>
        <dbReference type="ARBA" id="ARBA00023136"/>
    </source>
</evidence>
<comment type="caution">
    <text evidence="7">The sequence shown here is derived from an EMBL/GenBank/DDBJ whole genome shotgun (WGS) entry which is preliminary data.</text>
</comment>
<evidence type="ECO:0000313" key="8">
    <source>
        <dbReference type="Proteomes" id="UP000215546"/>
    </source>
</evidence>
<feature type="domain" description="ABC transmembrane type-1" evidence="6">
    <location>
        <begin position="24"/>
        <end position="297"/>
    </location>
</feature>
<evidence type="ECO:0000259" key="6">
    <source>
        <dbReference type="PROSITE" id="PS50929"/>
    </source>
</evidence>